<evidence type="ECO:0000256" key="1">
    <source>
        <dbReference type="ARBA" id="ARBA00004580"/>
    </source>
</evidence>
<dbReference type="InterPro" id="IPR027417">
    <property type="entry name" value="P-loop_NTPase"/>
</dbReference>
<dbReference type="Pfam" id="PF00071">
    <property type="entry name" value="Ras"/>
    <property type="match status" value="1"/>
</dbReference>
<dbReference type="PRINTS" id="PR00449">
    <property type="entry name" value="RASTRNSFRMNG"/>
</dbReference>
<dbReference type="GO" id="GO:0005794">
    <property type="term" value="C:Golgi apparatus"/>
    <property type="evidence" value="ECO:0007669"/>
    <property type="project" value="UniProtKB-SubCell"/>
</dbReference>
<evidence type="ECO:0000256" key="3">
    <source>
        <dbReference type="ARBA" id="ARBA00022481"/>
    </source>
</evidence>
<evidence type="ECO:0000256" key="6">
    <source>
        <dbReference type="ARBA" id="ARBA00023034"/>
    </source>
</evidence>
<dbReference type="STRING" id="318479.A0A0N4UMD7"/>
<keyword evidence="17" id="KW-1185">Reference proteome</keyword>
<evidence type="ECO:0000313" key="18">
    <source>
        <dbReference type="WBParaSite" id="DME_0000900701-mRNA-1"/>
    </source>
</evidence>
<dbReference type="Gene3D" id="3.40.50.300">
    <property type="entry name" value="P-loop containing nucleotide triphosphate hydrolases"/>
    <property type="match status" value="1"/>
</dbReference>
<evidence type="ECO:0000313" key="16">
    <source>
        <dbReference type="Proteomes" id="UP000038040"/>
    </source>
</evidence>
<dbReference type="InterPro" id="IPR001806">
    <property type="entry name" value="Small_GTPase"/>
</dbReference>
<dbReference type="GO" id="GO:0003924">
    <property type="term" value="F:GTPase activity"/>
    <property type="evidence" value="ECO:0007669"/>
    <property type="project" value="InterPro"/>
</dbReference>
<dbReference type="AlphaFoldDB" id="A0A0N4UMD7"/>
<dbReference type="GO" id="GO:0005525">
    <property type="term" value="F:GTP binding"/>
    <property type="evidence" value="ECO:0007669"/>
    <property type="project" value="UniProtKB-KW"/>
</dbReference>
<dbReference type="SMART" id="SM00173">
    <property type="entry name" value="RAS"/>
    <property type="match status" value="1"/>
</dbReference>
<dbReference type="Proteomes" id="UP000274756">
    <property type="component" value="Unassembled WGS sequence"/>
</dbReference>
<dbReference type="SMART" id="SM00177">
    <property type="entry name" value="ARF"/>
    <property type="match status" value="1"/>
</dbReference>
<keyword evidence="8" id="KW-0472">Membrane</keyword>
<evidence type="ECO:0000256" key="9">
    <source>
        <dbReference type="ARBA" id="ARBA00023288"/>
    </source>
</evidence>
<evidence type="ECO:0000313" key="15">
    <source>
        <dbReference type="EMBL" id="VDN52837.1"/>
    </source>
</evidence>
<evidence type="ECO:0000256" key="2">
    <source>
        <dbReference type="ARBA" id="ARBA00006270"/>
    </source>
</evidence>
<dbReference type="FunFam" id="3.40.50.300:FF:000803">
    <property type="entry name" value="Ras-related protein Rab-43"/>
    <property type="match status" value="1"/>
</dbReference>
<dbReference type="WBParaSite" id="DME_0000900701-mRNA-1">
    <property type="protein sequence ID" value="DME_0000900701-mRNA-1"/>
    <property type="gene ID" value="DME_0000900701"/>
</dbReference>
<evidence type="ECO:0000256" key="13">
    <source>
        <dbReference type="ARBA" id="ARBA00046278"/>
    </source>
</evidence>
<dbReference type="InterPro" id="IPR005225">
    <property type="entry name" value="Small_GTP-bd"/>
</dbReference>
<dbReference type="SMART" id="SM00175">
    <property type="entry name" value="RAB"/>
    <property type="match status" value="1"/>
</dbReference>
<dbReference type="PROSITE" id="PS51420">
    <property type="entry name" value="RHO"/>
    <property type="match status" value="1"/>
</dbReference>
<dbReference type="PROSITE" id="PS51421">
    <property type="entry name" value="RAS"/>
    <property type="match status" value="1"/>
</dbReference>
<dbReference type="GO" id="GO:0030670">
    <property type="term" value="C:phagocytic vesicle membrane"/>
    <property type="evidence" value="ECO:0007669"/>
    <property type="project" value="UniProtKB-SubCell"/>
</dbReference>
<name>A0A0N4UMD7_DRAME</name>
<comment type="subcellular location">
    <subcellularLocation>
        <location evidence="1">Cytoplasmic vesicle</location>
        <location evidence="1">Phagosome membrane</location>
    </subcellularLocation>
    <subcellularLocation>
        <location evidence="13">Endomembrane system</location>
        <topology evidence="13">Lipid-anchor</topology>
        <orientation evidence="13">Cytoplasmic side</orientation>
    </subcellularLocation>
    <subcellularLocation>
        <location evidence="12">Golgi apparatus</location>
        <location evidence="12">trans-Golgi network membrane</location>
        <topology evidence="12">Lipid-anchor</topology>
    </subcellularLocation>
</comment>
<evidence type="ECO:0000256" key="4">
    <source>
        <dbReference type="ARBA" id="ARBA00022553"/>
    </source>
</evidence>
<dbReference type="SMART" id="SM00176">
    <property type="entry name" value="RAN"/>
    <property type="match status" value="1"/>
</dbReference>
<dbReference type="InterPro" id="IPR050305">
    <property type="entry name" value="Small_GTPase_Rab"/>
</dbReference>
<reference evidence="15 17" key="2">
    <citation type="submission" date="2018-11" db="EMBL/GenBank/DDBJ databases">
        <authorList>
            <consortium name="Pathogen Informatics"/>
        </authorList>
    </citation>
    <scope>NUCLEOTIDE SEQUENCE [LARGE SCALE GENOMIC DNA]</scope>
</reference>
<keyword evidence="3" id="KW-0488">Methylation</keyword>
<dbReference type="SMART" id="SM00174">
    <property type="entry name" value="RHO"/>
    <property type="match status" value="1"/>
</dbReference>
<accession>A0A0N4UMD7</accession>
<dbReference type="NCBIfam" id="TIGR00231">
    <property type="entry name" value="small_GTP"/>
    <property type="match status" value="1"/>
</dbReference>
<organism evidence="16 18">
    <name type="scientific">Dracunculus medinensis</name>
    <name type="common">Guinea worm</name>
    <dbReference type="NCBI Taxonomy" id="318479"/>
    <lineage>
        <taxon>Eukaryota</taxon>
        <taxon>Metazoa</taxon>
        <taxon>Ecdysozoa</taxon>
        <taxon>Nematoda</taxon>
        <taxon>Chromadorea</taxon>
        <taxon>Rhabditida</taxon>
        <taxon>Spirurina</taxon>
        <taxon>Dracunculoidea</taxon>
        <taxon>Dracunculidae</taxon>
        <taxon>Dracunculus</taxon>
    </lineage>
</organism>
<keyword evidence="7" id="KW-0342">GTP-binding</keyword>
<keyword evidence="10" id="KW-0636">Prenylation</keyword>
<gene>
    <name evidence="15" type="ORF">DME_LOCUS2810</name>
</gene>
<evidence type="ECO:0000256" key="10">
    <source>
        <dbReference type="ARBA" id="ARBA00023289"/>
    </source>
</evidence>
<evidence type="ECO:0000256" key="12">
    <source>
        <dbReference type="ARBA" id="ARBA00037864"/>
    </source>
</evidence>
<dbReference type="SUPFAM" id="SSF52540">
    <property type="entry name" value="P-loop containing nucleoside triphosphate hydrolases"/>
    <property type="match status" value="1"/>
</dbReference>
<keyword evidence="6" id="KW-0333">Golgi apparatus</keyword>
<evidence type="ECO:0000313" key="17">
    <source>
        <dbReference type="Proteomes" id="UP000274756"/>
    </source>
</evidence>
<keyword evidence="9" id="KW-0449">Lipoprotein</keyword>
<reference evidence="18" key="1">
    <citation type="submission" date="2016-04" db="UniProtKB">
        <authorList>
            <consortium name="WormBaseParasite"/>
        </authorList>
    </citation>
    <scope>IDENTIFICATION</scope>
</reference>
<evidence type="ECO:0000256" key="11">
    <source>
        <dbReference type="ARBA" id="ARBA00023329"/>
    </source>
</evidence>
<keyword evidence="11" id="KW-0968">Cytoplasmic vesicle</keyword>
<dbReference type="EMBL" id="UYYG01000081">
    <property type="protein sequence ID" value="VDN52837.1"/>
    <property type="molecule type" value="Genomic_DNA"/>
</dbReference>
<evidence type="ECO:0000256" key="7">
    <source>
        <dbReference type="ARBA" id="ARBA00023134"/>
    </source>
</evidence>
<proteinExistence type="inferred from homology"/>
<dbReference type="PROSITE" id="PS51419">
    <property type="entry name" value="RAB"/>
    <property type="match status" value="1"/>
</dbReference>
<dbReference type="PANTHER" id="PTHR47980">
    <property type="entry name" value="LD44762P"/>
    <property type="match status" value="1"/>
</dbReference>
<evidence type="ECO:0000256" key="14">
    <source>
        <dbReference type="ARBA" id="ARBA00067841"/>
    </source>
</evidence>
<dbReference type="OrthoDB" id="9989112at2759"/>
<evidence type="ECO:0000256" key="5">
    <source>
        <dbReference type="ARBA" id="ARBA00022741"/>
    </source>
</evidence>
<sequence length="209" mass="23682">MEADDSFDFLFKIVLIGDMGVGKTCVVQRFKNGTFFERQGTTIGVDFTMKTLIIEGKRVKLQIWDTGGQERFRTITQSYYRSANGIILCYDMTCRQSFESLQRWIDDVSKFAVPNVFKVLIATKTDLEADRAVESEEGEDLAHLQGMCGFIETSAKNNHNVDNAFLELAYQLKRHYEAGAQLDTQQDGFKLASQGTTNISSRWSSCCNF</sequence>
<protein>
    <recommendedName>
        <fullName evidence="14">Ras-related protein Rab-43</fullName>
    </recommendedName>
</protein>
<keyword evidence="4" id="KW-0597">Phosphoprotein</keyword>
<evidence type="ECO:0000256" key="8">
    <source>
        <dbReference type="ARBA" id="ARBA00023136"/>
    </source>
</evidence>
<dbReference type="Proteomes" id="UP000038040">
    <property type="component" value="Unplaced"/>
</dbReference>
<keyword evidence="5" id="KW-0547">Nucleotide-binding</keyword>
<comment type="similarity">
    <text evidence="2">Belongs to the small GTPase superfamily. Rab family.</text>
</comment>